<feature type="transmembrane region" description="Helical" evidence="6">
    <location>
        <begin position="12"/>
        <end position="33"/>
    </location>
</feature>
<comment type="subcellular location">
    <subcellularLocation>
        <location evidence="1">Membrane</location>
        <topology evidence="1">Multi-pass membrane protein</topology>
    </subcellularLocation>
</comment>
<comment type="caution">
    <text evidence="7">The sequence shown here is derived from an EMBL/GenBank/DDBJ whole genome shotgun (WGS) entry which is preliminary data.</text>
</comment>
<proteinExistence type="predicted"/>
<evidence type="ECO:0000256" key="4">
    <source>
        <dbReference type="ARBA" id="ARBA00022989"/>
    </source>
</evidence>
<feature type="transmembrane region" description="Helical" evidence="6">
    <location>
        <begin position="238"/>
        <end position="261"/>
    </location>
</feature>
<gene>
    <name evidence="7" type="ORF">IQ215_01735</name>
</gene>
<keyword evidence="4 6" id="KW-1133">Transmembrane helix</keyword>
<dbReference type="PANTHER" id="PTHR11706">
    <property type="entry name" value="SOLUTE CARRIER PROTEIN FAMILY 11 MEMBER"/>
    <property type="match status" value="1"/>
</dbReference>
<keyword evidence="2" id="KW-0813">Transport</keyword>
<feature type="transmembrane region" description="Helical" evidence="6">
    <location>
        <begin position="90"/>
        <end position="116"/>
    </location>
</feature>
<dbReference type="PANTHER" id="PTHR11706:SF33">
    <property type="entry name" value="NATURAL RESISTANCE-ASSOCIATED MACROPHAGE PROTEIN 2"/>
    <property type="match status" value="1"/>
</dbReference>
<feature type="transmembrane region" description="Helical" evidence="6">
    <location>
        <begin position="336"/>
        <end position="357"/>
    </location>
</feature>
<feature type="transmembrane region" description="Helical" evidence="6">
    <location>
        <begin position="122"/>
        <end position="143"/>
    </location>
</feature>
<keyword evidence="8" id="KW-1185">Reference proteome</keyword>
<dbReference type="Pfam" id="PF01566">
    <property type="entry name" value="Nramp"/>
    <property type="match status" value="1"/>
</dbReference>
<feature type="transmembrane region" description="Helical" evidence="6">
    <location>
        <begin position="289"/>
        <end position="309"/>
    </location>
</feature>
<feature type="transmembrane region" description="Helical" evidence="6">
    <location>
        <begin position="155"/>
        <end position="174"/>
    </location>
</feature>
<dbReference type="EMBL" id="JADEWC010000002">
    <property type="protein sequence ID" value="MBE9221407.1"/>
    <property type="molecule type" value="Genomic_DNA"/>
</dbReference>
<protein>
    <submittedName>
        <fullName evidence="7">Divalent metal cation transporter</fullName>
    </submittedName>
</protein>
<dbReference type="InterPro" id="IPR001046">
    <property type="entry name" value="NRAMP_fam"/>
</dbReference>
<evidence type="ECO:0000313" key="7">
    <source>
        <dbReference type="EMBL" id="MBE9221407.1"/>
    </source>
</evidence>
<feature type="transmembrane region" description="Helical" evidence="6">
    <location>
        <begin position="363"/>
        <end position="384"/>
    </location>
</feature>
<evidence type="ECO:0000313" key="8">
    <source>
        <dbReference type="Proteomes" id="UP000654604"/>
    </source>
</evidence>
<dbReference type="Proteomes" id="UP000654604">
    <property type="component" value="Unassembled WGS sequence"/>
</dbReference>
<evidence type="ECO:0000256" key="2">
    <source>
        <dbReference type="ARBA" id="ARBA00022448"/>
    </source>
</evidence>
<sequence>MVKKSVNVNDKYQKLILAIGPGILMAGAAIGVSHLVQATRAGAEYGFSLLWLLILAVVSKYPFMEFGPRYASATGETLIKGYRHLGNYAYGTYIALTIGTMFIIQAAVTVVTAGLAEQLFNFGWSAVQWSGVILALCIVLLYIGHYKLLDLTMKFIISLLTICTVLAVIMALGARVGSESVNAIPPSYWNRAGITFAIAFMGWMPIPLDAAVWHSIWTGERAKQTHYLPTLKEANIDFNLGYLSAGFIGLLFFLLGALVMFGSGESFSNNSVQFSVQVIQLYSNTLGAWSTPIIAIAALITMFSTTLAVTDAYPRVMATLWAEHHPNPEKDQSNSIIYRVSLLVIPALALIILQFLAGQTFTVLIDFASALSFIAAPILGWFNLKLITGKSTPAIARPNKFYRYFSWLCLLWLIAFTLIWFYWQFFYR</sequence>
<organism evidence="7 8">
    <name type="scientific">Cyanobacterium stanieri LEGE 03274</name>
    <dbReference type="NCBI Taxonomy" id="1828756"/>
    <lineage>
        <taxon>Bacteria</taxon>
        <taxon>Bacillati</taxon>
        <taxon>Cyanobacteriota</taxon>
        <taxon>Cyanophyceae</taxon>
        <taxon>Oscillatoriophycideae</taxon>
        <taxon>Chroococcales</taxon>
        <taxon>Geminocystaceae</taxon>
        <taxon>Cyanobacterium</taxon>
    </lineage>
</organism>
<name>A0ABR9V0N6_9CHRO</name>
<feature type="transmembrane region" description="Helical" evidence="6">
    <location>
        <begin position="194"/>
        <end position="217"/>
    </location>
</feature>
<evidence type="ECO:0000256" key="1">
    <source>
        <dbReference type="ARBA" id="ARBA00004141"/>
    </source>
</evidence>
<feature type="transmembrane region" description="Helical" evidence="6">
    <location>
        <begin position="404"/>
        <end position="423"/>
    </location>
</feature>
<keyword evidence="3 6" id="KW-0812">Transmembrane</keyword>
<keyword evidence="5 6" id="KW-0472">Membrane</keyword>
<reference evidence="7 8" key="1">
    <citation type="submission" date="2020-10" db="EMBL/GenBank/DDBJ databases">
        <authorList>
            <person name="Castelo-Branco R."/>
            <person name="Eusebio N."/>
            <person name="Adriana R."/>
            <person name="Vieira A."/>
            <person name="Brugerolle De Fraissinette N."/>
            <person name="Rezende De Castro R."/>
            <person name="Schneider M.P."/>
            <person name="Vasconcelos V."/>
            <person name="Leao P.N."/>
        </authorList>
    </citation>
    <scope>NUCLEOTIDE SEQUENCE [LARGE SCALE GENOMIC DNA]</scope>
    <source>
        <strain evidence="7 8">LEGE 03274</strain>
    </source>
</reference>
<evidence type="ECO:0000256" key="5">
    <source>
        <dbReference type="ARBA" id="ARBA00023136"/>
    </source>
</evidence>
<evidence type="ECO:0000256" key="3">
    <source>
        <dbReference type="ARBA" id="ARBA00022692"/>
    </source>
</evidence>
<dbReference type="RefSeq" id="WP_193799596.1">
    <property type="nucleotide sequence ID" value="NZ_JADEWC010000002.1"/>
</dbReference>
<evidence type="ECO:0000256" key="6">
    <source>
        <dbReference type="SAM" id="Phobius"/>
    </source>
</evidence>
<accession>A0ABR9V0N6</accession>
<dbReference type="Gene3D" id="1.20.1740.10">
    <property type="entry name" value="Amino acid/polyamine transporter I"/>
    <property type="match status" value="1"/>
</dbReference>